<sequence>MIFTEEKHPLLKSLQARLTGLEVHGLQSWDVADT</sequence>
<dbReference type="Proteomes" id="UP000234681">
    <property type="component" value="Chromosome X"/>
</dbReference>
<protein>
    <submittedName>
        <fullName evidence="1">RCG63614</fullName>
    </submittedName>
</protein>
<dbReference type="AlphaFoldDB" id="A6JMG1"/>
<evidence type="ECO:0000313" key="2">
    <source>
        <dbReference type="Proteomes" id="UP000234681"/>
    </source>
</evidence>
<proteinExistence type="predicted"/>
<accession>A6JMG1</accession>
<organism evidence="1 2">
    <name type="scientific">Rattus norvegicus</name>
    <name type="common">Rat</name>
    <dbReference type="NCBI Taxonomy" id="10116"/>
    <lineage>
        <taxon>Eukaryota</taxon>
        <taxon>Metazoa</taxon>
        <taxon>Chordata</taxon>
        <taxon>Craniata</taxon>
        <taxon>Vertebrata</taxon>
        <taxon>Euteleostomi</taxon>
        <taxon>Mammalia</taxon>
        <taxon>Eutheria</taxon>
        <taxon>Euarchontoglires</taxon>
        <taxon>Glires</taxon>
        <taxon>Rodentia</taxon>
        <taxon>Myomorpha</taxon>
        <taxon>Muroidea</taxon>
        <taxon>Muridae</taxon>
        <taxon>Murinae</taxon>
        <taxon>Rattus</taxon>
    </lineage>
</organism>
<dbReference type="EMBL" id="CH473991">
    <property type="protein sequence ID" value="EDM10823.1"/>
    <property type="molecule type" value="Genomic_DNA"/>
</dbReference>
<reference evidence="2" key="1">
    <citation type="submission" date="2005-09" db="EMBL/GenBank/DDBJ databases">
        <authorList>
            <person name="Mural R.J."/>
            <person name="Li P.W."/>
            <person name="Adams M.D."/>
            <person name="Amanatides P.G."/>
            <person name="Baden-Tillson H."/>
            <person name="Barnstead M."/>
            <person name="Chin S.H."/>
            <person name="Dew I."/>
            <person name="Evans C.A."/>
            <person name="Ferriera S."/>
            <person name="Flanigan M."/>
            <person name="Fosler C."/>
            <person name="Glodek A."/>
            <person name="Gu Z."/>
            <person name="Holt R.A."/>
            <person name="Jennings D."/>
            <person name="Kraft C.L."/>
            <person name="Lu F."/>
            <person name="Nguyen T."/>
            <person name="Nusskern D.R."/>
            <person name="Pfannkoch C.M."/>
            <person name="Sitter C."/>
            <person name="Sutton G.G."/>
            <person name="Venter J.C."/>
            <person name="Wang Z."/>
            <person name="Woodage T."/>
            <person name="Zheng X.H."/>
            <person name="Zhong F."/>
        </authorList>
    </citation>
    <scope>NUCLEOTIDE SEQUENCE [LARGE SCALE GENOMIC DNA]</scope>
    <source>
        <strain>BN</strain>
        <strain evidence="2">Sprague-Dawley</strain>
    </source>
</reference>
<gene>
    <name evidence="1" type="ORF">rCG_63614</name>
</gene>
<name>A6JMG1_RAT</name>
<evidence type="ECO:0000313" key="1">
    <source>
        <dbReference type="EMBL" id="EDM10823.1"/>
    </source>
</evidence>